<feature type="domain" description="POTRA" evidence="4">
    <location>
        <begin position="130"/>
        <end position="184"/>
    </location>
</feature>
<dbReference type="InterPro" id="IPR000184">
    <property type="entry name" value="Bac_surfAg_D15"/>
</dbReference>
<dbReference type="Pfam" id="PF01103">
    <property type="entry name" value="Omp85"/>
    <property type="match status" value="1"/>
</dbReference>
<dbReference type="GO" id="GO:0019867">
    <property type="term" value="C:outer membrane"/>
    <property type="evidence" value="ECO:0007669"/>
    <property type="project" value="InterPro"/>
</dbReference>
<dbReference type="Gene3D" id="3.10.20.310">
    <property type="entry name" value="membrane protein fhac"/>
    <property type="match status" value="3"/>
</dbReference>
<reference evidence="5" key="1">
    <citation type="submission" date="2022-05" db="EMBL/GenBank/DDBJ databases">
        <title>Impact of host demography and evolutionary history on endosymbiont molecular evolution: a test in carpenter ants (Genus Camponotus) and their Blochmannia endosymbionts.</title>
        <authorList>
            <person name="Manthey J.D."/>
            <person name="Giron J.C."/>
            <person name="Hruska J.P."/>
        </authorList>
    </citation>
    <scope>NUCLEOTIDE SEQUENCE</scope>
    <source>
        <strain evidence="5">C-039</strain>
    </source>
</reference>
<evidence type="ECO:0000313" key="6">
    <source>
        <dbReference type="Proteomes" id="UP001056209"/>
    </source>
</evidence>
<name>A0A9Q8TWA2_9ENTR</name>
<evidence type="ECO:0000313" key="5">
    <source>
        <dbReference type="EMBL" id="URJ28469.1"/>
    </source>
</evidence>
<dbReference type="InterPro" id="IPR010827">
    <property type="entry name" value="BamA/TamA_POTRA"/>
</dbReference>
<protein>
    <submittedName>
        <fullName evidence="5">Autotransporter assembly complex protein TamA</fullName>
    </submittedName>
</protein>
<evidence type="ECO:0000256" key="2">
    <source>
        <dbReference type="ARBA" id="ARBA00023136"/>
    </source>
</evidence>
<dbReference type="EMBL" id="CP097753">
    <property type="protein sequence ID" value="URJ28469.1"/>
    <property type="molecule type" value="Genomic_DNA"/>
</dbReference>
<evidence type="ECO:0000259" key="4">
    <source>
        <dbReference type="Pfam" id="PF07244"/>
    </source>
</evidence>
<feature type="domain" description="Bacterial surface antigen (D15)" evidence="3">
    <location>
        <begin position="344"/>
        <end position="505"/>
    </location>
</feature>
<proteinExistence type="predicted"/>
<evidence type="ECO:0000259" key="3">
    <source>
        <dbReference type="Pfam" id="PF01103"/>
    </source>
</evidence>
<accession>A0A9Q8TWA2</accession>
<sequence>MDSAVRAGLRPLGYYNPTLVFSSFKPCNKQSDLLVIKIEPGSPIMITEVNIVIHGDGRKDHDYQKMVEDGKSFVGTRLKHSDYEEFKNKLYNLALFKGYFDATFQNSQLIVIPSLCRSIWNIDFYSGQRYFFEKIKFHGSQIKEGYLKNISNIHSGEYYNAASVMELNRRLSSTNWFESISISSENTRCQQKKQLILDIFFYPCTRNSFETGSGYSMDTGLRTKIIWKKPWINAYGHSLENNFSLSTSEQVIDLSYKIPLLRNPLEQYYLLQGGLIHEDIHNIRSSIITINMARYWNCPHKWQRAINVHWHFNHYDNNHITRNIVLIYPGISVHRIRKRGEVMPYWGDSQRYSINISNNYWKSDVNFVAVQAQNIWIRTLLKKHRVLIRGNLSWIDTNNFSFIDSMLRFFSSMDSGIRGYKYLDPYDNSECYINVAAKLITTTIEYQYNMISKWWGVIFMDVGEITNNIKWNNFRSGMGIGVRWQFPVGLIKLDLATPLIHRGKVNHQFLYLYVNLGPDL</sequence>
<gene>
    <name evidence="5" type="ORF">M9393_02805</name>
</gene>
<dbReference type="AlphaFoldDB" id="A0A9Q8TWA2"/>
<keyword evidence="2" id="KW-0472">Membrane</keyword>
<dbReference type="Gene3D" id="2.40.160.50">
    <property type="entry name" value="membrane protein fhac: a member of the omp85/tpsb transporter family"/>
    <property type="match status" value="1"/>
</dbReference>
<dbReference type="Proteomes" id="UP001056209">
    <property type="component" value="Chromosome"/>
</dbReference>
<dbReference type="Pfam" id="PF07244">
    <property type="entry name" value="POTRA"/>
    <property type="match status" value="1"/>
</dbReference>
<organism evidence="5 6">
    <name type="scientific">Candidatus Blochmannia vicinus</name>
    <name type="common">nom. nud.</name>
    <dbReference type="NCBI Taxonomy" id="251540"/>
    <lineage>
        <taxon>Bacteria</taxon>
        <taxon>Pseudomonadati</taxon>
        <taxon>Pseudomonadota</taxon>
        <taxon>Gammaproteobacteria</taxon>
        <taxon>Enterobacterales</taxon>
        <taxon>Enterobacteriaceae</taxon>
        <taxon>ant endosymbionts</taxon>
        <taxon>Candidatus Blochmanniella</taxon>
    </lineage>
</organism>
<comment type="subcellular location">
    <subcellularLocation>
        <location evidence="1">Membrane</location>
    </subcellularLocation>
</comment>
<evidence type="ECO:0000256" key="1">
    <source>
        <dbReference type="ARBA" id="ARBA00004370"/>
    </source>
</evidence>